<gene>
    <name evidence="2" type="ORF">P8C59_006944</name>
</gene>
<dbReference type="Proteomes" id="UP001217918">
    <property type="component" value="Unassembled WGS sequence"/>
</dbReference>
<keyword evidence="3" id="KW-1185">Reference proteome</keyword>
<proteinExistence type="predicted"/>
<dbReference type="EMBL" id="JAQQPM010000006">
    <property type="protein sequence ID" value="KAK2072600.1"/>
    <property type="molecule type" value="Genomic_DNA"/>
</dbReference>
<feature type="compositionally biased region" description="Basic and acidic residues" evidence="1">
    <location>
        <begin position="63"/>
        <end position="72"/>
    </location>
</feature>
<evidence type="ECO:0000256" key="1">
    <source>
        <dbReference type="SAM" id="MobiDB-lite"/>
    </source>
</evidence>
<name>A0AAD9MF15_9PEZI</name>
<organism evidence="2 3">
    <name type="scientific">Phyllachora maydis</name>
    <dbReference type="NCBI Taxonomy" id="1825666"/>
    <lineage>
        <taxon>Eukaryota</taxon>
        <taxon>Fungi</taxon>
        <taxon>Dikarya</taxon>
        <taxon>Ascomycota</taxon>
        <taxon>Pezizomycotina</taxon>
        <taxon>Sordariomycetes</taxon>
        <taxon>Sordariomycetidae</taxon>
        <taxon>Phyllachorales</taxon>
        <taxon>Phyllachoraceae</taxon>
        <taxon>Phyllachora</taxon>
    </lineage>
</organism>
<evidence type="ECO:0000313" key="3">
    <source>
        <dbReference type="Proteomes" id="UP001217918"/>
    </source>
</evidence>
<feature type="compositionally biased region" description="Acidic residues" evidence="1">
    <location>
        <begin position="169"/>
        <end position="178"/>
    </location>
</feature>
<sequence>MAPEQTGNIVGVNGKPASEADMKFMANFVDCMIGKPNIDWDRLTKAMGLKDAKCTKERWRQIQKKLGWDTRNNDAPGANGAASPGAAPTPGSGLGAAKTNTPRKRKATTVAGSPATPSKVARRGGAKGKAAVGSDRDDDLMPDSPAVAKKSPAQGKGKAKVKSAAKVVEEDDEDDEDEAKGGEDGFSAGFVRHKIKDEHTDRDLKAEDELLKKQEEAGVVV</sequence>
<feature type="region of interest" description="Disordered" evidence="1">
    <location>
        <begin position="63"/>
        <end position="194"/>
    </location>
</feature>
<comment type="caution">
    <text evidence="2">The sequence shown here is derived from an EMBL/GenBank/DDBJ whole genome shotgun (WGS) entry which is preliminary data.</text>
</comment>
<evidence type="ECO:0008006" key="4">
    <source>
        <dbReference type="Google" id="ProtNLM"/>
    </source>
</evidence>
<reference evidence="2" key="1">
    <citation type="journal article" date="2023" name="Mol. Plant Microbe Interact.">
        <title>Elucidating the Obligate Nature and Biological Capacity of an Invasive Fungal Corn Pathogen.</title>
        <authorList>
            <person name="MacCready J.S."/>
            <person name="Roggenkamp E.M."/>
            <person name="Gdanetz K."/>
            <person name="Chilvers M.I."/>
        </authorList>
    </citation>
    <scope>NUCLEOTIDE SEQUENCE</scope>
    <source>
        <strain evidence="2">PM02</strain>
    </source>
</reference>
<feature type="compositionally biased region" description="Low complexity" evidence="1">
    <location>
        <begin position="75"/>
        <end position="97"/>
    </location>
</feature>
<evidence type="ECO:0000313" key="2">
    <source>
        <dbReference type="EMBL" id="KAK2072600.1"/>
    </source>
</evidence>
<protein>
    <recommendedName>
        <fullName evidence="4">Myb-like domain-containing protein</fullName>
    </recommendedName>
</protein>
<accession>A0AAD9MF15</accession>
<dbReference type="AlphaFoldDB" id="A0AAD9MF15"/>